<evidence type="ECO:0000256" key="4">
    <source>
        <dbReference type="ARBA" id="ARBA00022692"/>
    </source>
</evidence>
<organism evidence="9 10">
    <name type="scientific">Leminorella grimontii</name>
    <dbReference type="NCBI Taxonomy" id="82981"/>
    <lineage>
        <taxon>Bacteria</taxon>
        <taxon>Pseudomonadati</taxon>
        <taxon>Pseudomonadota</taxon>
        <taxon>Gammaproteobacteria</taxon>
        <taxon>Enterobacterales</taxon>
        <taxon>Budviciaceae</taxon>
        <taxon>Leminorella</taxon>
    </lineage>
</organism>
<evidence type="ECO:0000259" key="8">
    <source>
        <dbReference type="PROSITE" id="PS50850"/>
    </source>
</evidence>
<dbReference type="PANTHER" id="PTHR23517">
    <property type="entry name" value="RESISTANCE PROTEIN MDTM, PUTATIVE-RELATED-RELATED"/>
    <property type="match status" value="1"/>
</dbReference>
<keyword evidence="3" id="KW-1003">Cell membrane</keyword>
<reference evidence="9" key="1">
    <citation type="submission" date="2022-06" db="EMBL/GenBank/DDBJ databases">
        <title>Draft genome sequences of Leminorella grimontii str. JCM5902.</title>
        <authorList>
            <person name="Wakabayashi Y."/>
            <person name="Kojima K."/>
        </authorList>
    </citation>
    <scope>NUCLEOTIDE SEQUENCE</scope>
    <source>
        <strain evidence="9">JCM 5902</strain>
    </source>
</reference>
<accession>A0AAV5N0D5</accession>
<evidence type="ECO:0000256" key="6">
    <source>
        <dbReference type="ARBA" id="ARBA00023136"/>
    </source>
</evidence>
<protein>
    <recommendedName>
        <fullName evidence="8">Major facilitator superfamily (MFS) profile domain-containing protein</fullName>
    </recommendedName>
</protein>
<proteinExistence type="predicted"/>
<dbReference type="RefSeq" id="WP_027274031.1">
    <property type="nucleotide sequence ID" value="NZ_BRLH01000002.1"/>
</dbReference>
<feature type="domain" description="Major facilitator superfamily (MFS) profile" evidence="8">
    <location>
        <begin position="4"/>
        <end position="395"/>
    </location>
</feature>
<keyword evidence="5 7" id="KW-1133">Transmembrane helix</keyword>
<keyword evidence="10" id="KW-1185">Reference proteome</keyword>
<keyword evidence="2" id="KW-0813">Transport</keyword>
<dbReference type="CDD" id="cd06174">
    <property type="entry name" value="MFS"/>
    <property type="match status" value="1"/>
</dbReference>
<dbReference type="PROSITE" id="PS50850">
    <property type="entry name" value="MFS"/>
    <property type="match status" value="1"/>
</dbReference>
<evidence type="ECO:0000256" key="5">
    <source>
        <dbReference type="ARBA" id="ARBA00022989"/>
    </source>
</evidence>
<feature type="transmembrane region" description="Helical" evidence="7">
    <location>
        <begin position="254"/>
        <end position="273"/>
    </location>
</feature>
<dbReference type="AlphaFoldDB" id="A0AAV5N0D5"/>
<evidence type="ECO:0000313" key="10">
    <source>
        <dbReference type="Proteomes" id="UP001058124"/>
    </source>
</evidence>
<feature type="transmembrane region" description="Helical" evidence="7">
    <location>
        <begin position="373"/>
        <end position="391"/>
    </location>
</feature>
<keyword evidence="6 7" id="KW-0472">Membrane</keyword>
<comment type="caution">
    <text evidence="9">The sequence shown here is derived from an EMBL/GenBank/DDBJ whole genome shotgun (WGS) entry which is preliminary data.</text>
</comment>
<dbReference type="GO" id="GO:0005886">
    <property type="term" value="C:plasma membrane"/>
    <property type="evidence" value="ECO:0007669"/>
    <property type="project" value="UniProtKB-SubCell"/>
</dbReference>
<feature type="transmembrane region" description="Helical" evidence="7">
    <location>
        <begin position="339"/>
        <end position="361"/>
    </location>
</feature>
<evidence type="ECO:0000256" key="3">
    <source>
        <dbReference type="ARBA" id="ARBA00022475"/>
    </source>
</evidence>
<feature type="transmembrane region" description="Helical" evidence="7">
    <location>
        <begin position="107"/>
        <end position="129"/>
    </location>
</feature>
<feature type="transmembrane region" description="Helical" evidence="7">
    <location>
        <begin position="166"/>
        <end position="187"/>
    </location>
</feature>
<dbReference type="Gene3D" id="1.20.1250.20">
    <property type="entry name" value="MFS general substrate transporter like domains"/>
    <property type="match status" value="2"/>
</dbReference>
<evidence type="ECO:0000256" key="7">
    <source>
        <dbReference type="SAM" id="Phobius"/>
    </source>
</evidence>
<dbReference type="Pfam" id="PF07690">
    <property type="entry name" value="MFS_1"/>
    <property type="match status" value="1"/>
</dbReference>
<dbReference type="SUPFAM" id="SSF103473">
    <property type="entry name" value="MFS general substrate transporter"/>
    <property type="match status" value="1"/>
</dbReference>
<keyword evidence="4 7" id="KW-0812">Transmembrane</keyword>
<comment type="subcellular location">
    <subcellularLocation>
        <location evidence="1">Cell membrane</location>
        <topology evidence="1">Multi-pass membrane protein</topology>
    </subcellularLocation>
</comment>
<dbReference type="Proteomes" id="UP001058124">
    <property type="component" value="Unassembled WGS sequence"/>
</dbReference>
<dbReference type="InterPro" id="IPR050171">
    <property type="entry name" value="MFS_Transporters"/>
</dbReference>
<gene>
    <name evidence="9" type="ORF">SOASR030_12010</name>
</gene>
<dbReference type="PANTHER" id="PTHR23517:SF2">
    <property type="entry name" value="MULTIDRUG RESISTANCE PROTEIN MDTH"/>
    <property type="match status" value="1"/>
</dbReference>
<feature type="transmembrane region" description="Helical" evidence="7">
    <location>
        <begin position="77"/>
        <end position="101"/>
    </location>
</feature>
<dbReference type="InterPro" id="IPR036259">
    <property type="entry name" value="MFS_trans_sf"/>
</dbReference>
<evidence type="ECO:0000256" key="2">
    <source>
        <dbReference type="ARBA" id="ARBA00022448"/>
    </source>
</evidence>
<dbReference type="InterPro" id="IPR020846">
    <property type="entry name" value="MFS_dom"/>
</dbReference>
<sequence>MNKPGLRAYLVEFLLFFSYALFAVNWIAGSTLTGSIMAFFGLTSFALATLISNAITLAKIVGNLMAAWFLVKLRPKWAVAFASSAIVLGALLAAFATQYWMFVLMRFVMGFGGALLVVYFAPFVVRYFEASQRPLMNGINASAYNIGGILAMIVVAPVVAWQQNSWQGTLIFFAGCSAVLLVLWLFIGEDFPLNQPANAATASTPKKEYGFSDGLKDPFNYAMPFTYSGLLLLYIVVLTILPISKISAIDPKNLSATVAFAGVVGAACGIFAVRKFPLRLPIVRWSGLVMSAFGLLMVTASSAPVALAAAAGLGFMMFLPMTALLTIPQELPEMTPSRLTLMMGFFWSFSYIFETVAYYGVGLVIDAYGFKTGLYLSVALSLSFFIGSFLLPETGRKRRQEAK</sequence>
<feature type="transmembrane region" description="Helical" evidence="7">
    <location>
        <begin position="141"/>
        <end position="160"/>
    </location>
</feature>
<evidence type="ECO:0000256" key="1">
    <source>
        <dbReference type="ARBA" id="ARBA00004651"/>
    </source>
</evidence>
<dbReference type="InterPro" id="IPR011701">
    <property type="entry name" value="MFS"/>
</dbReference>
<dbReference type="EMBL" id="BRLH01000002">
    <property type="protein sequence ID" value="GKX55089.1"/>
    <property type="molecule type" value="Genomic_DNA"/>
</dbReference>
<feature type="transmembrane region" description="Helical" evidence="7">
    <location>
        <begin position="34"/>
        <end position="56"/>
    </location>
</feature>
<feature type="transmembrane region" description="Helical" evidence="7">
    <location>
        <begin position="225"/>
        <end position="248"/>
    </location>
</feature>
<evidence type="ECO:0000313" key="9">
    <source>
        <dbReference type="EMBL" id="GKX55089.1"/>
    </source>
</evidence>
<feature type="transmembrane region" description="Helical" evidence="7">
    <location>
        <begin position="9"/>
        <end position="28"/>
    </location>
</feature>
<dbReference type="GO" id="GO:0022857">
    <property type="term" value="F:transmembrane transporter activity"/>
    <property type="evidence" value="ECO:0007669"/>
    <property type="project" value="InterPro"/>
</dbReference>
<name>A0AAV5N0D5_9GAMM</name>